<evidence type="ECO:0000256" key="1">
    <source>
        <dbReference type="SAM" id="Phobius"/>
    </source>
</evidence>
<feature type="transmembrane region" description="Helical" evidence="1">
    <location>
        <begin position="103"/>
        <end position="133"/>
    </location>
</feature>
<evidence type="ECO:0000313" key="2">
    <source>
        <dbReference type="EMBL" id="SKB79091.1"/>
    </source>
</evidence>
<dbReference type="OrthoDB" id="752539at2"/>
<keyword evidence="3" id="KW-1185">Reference proteome</keyword>
<gene>
    <name evidence="2" type="ORF">SAMN05660226_03167</name>
</gene>
<keyword evidence="1" id="KW-0472">Membrane</keyword>
<dbReference type="Proteomes" id="UP000190541">
    <property type="component" value="Unassembled WGS sequence"/>
</dbReference>
<sequence>MIQFLKDSTFAVNDVINRSWDLLKQHYFSIAGLCFLLFLTSNTSGILAFYFSEVSTSLSVFMAFLFVILYFGTQLTLFKYIVTLIDRKEKINLADTIPSTRELIYFFTGMFTITLLALLLYLLVSVVAFPLVYARIPVSSMVNTARVIAAIVIFVFLLRVAFYPFFIIERHAGPFRSLRLSLALTKGNVTKLLLILAFFAILHLLYLYFNYAGYPMVSTALSLVNSFLVGPLSSVVIAMAYRNMMADYQGGDDPKVIKNII</sequence>
<name>A0A1T5E586_9SPHI</name>
<evidence type="ECO:0008006" key="4">
    <source>
        <dbReference type="Google" id="ProtNLM"/>
    </source>
</evidence>
<proteinExistence type="predicted"/>
<organism evidence="2 3">
    <name type="scientific">Parapedobacter luteus</name>
    <dbReference type="NCBI Taxonomy" id="623280"/>
    <lineage>
        <taxon>Bacteria</taxon>
        <taxon>Pseudomonadati</taxon>
        <taxon>Bacteroidota</taxon>
        <taxon>Sphingobacteriia</taxon>
        <taxon>Sphingobacteriales</taxon>
        <taxon>Sphingobacteriaceae</taxon>
        <taxon>Parapedobacter</taxon>
    </lineage>
</organism>
<feature type="transmembrane region" description="Helical" evidence="1">
    <location>
        <begin position="221"/>
        <end position="241"/>
    </location>
</feature>
<dbReference type="EMBL" id="FUYS01000008">
    <property type="protein sequence ID" value="SKB79091.1"/>
    <property type="molecule type" value="Genomic_DNA"/>
</dbReference>
<feature type="transmembrane region" description="Helical" evidence="1">
    <location>
        <begin position="27"/>
        <end position="52"/>
    </location>
</feature>
<reference evidence="2 3" key="1">
    <citation type="submission" date="2017-02" db="EMBL/GenBank/DDBJ databases">
        <authorList>
            <person name="Peterson S.W."/>
        </authorList>
    </citation>
    <scope>NUCLEOTIDE SEQUENCE [LARGE SCALE GENOMIC DNA]</scope>
    <source>
        <strain evidence="2 3">DSM 22899</strain>
    </source>
</reference>
<accession>A0A1T5E586</accession>
<dbReference type="STRING" id="623280.SAMN05660226_03167"/>
<feature type="transmembrane region" description="Helical" evidence="1">
    <location>
        <begin position="189"/>
        <end position="209"/>
    </location>
</feature>
<protein>
    <recommendedName>
        <fullName evidence="4">Beta-carotene 15,15'-monooxygenase</fullName>
    </recommendedName>
</protein>
<feature type="transmembrane region" description="Helical" evidence="1">
    <location>
        <begin position="145"/>
        <end position="168"/>
    </location>
</feature>
<feature type="transmembrane region" description="Helical" evidence="1">
    <location>
        <begin position="58"/>
        <end position="82"/>
    </location>
</feature>
<evidence type="ECO:0000313" key="3">
    <source>
        <dbReference type="Proteomes" id="UP000190541"/>
    </source>
</evidence>
<keyword evidence="1" id="KW-1133">Transmembrane helix</keyword>
<keyword evidence="1" id="KW-0812">Transmembrane</keyword>
<dbReference type="AlphaFoldDB" id="A0A1T5E586"/>
<dbReference type="RefSeq" id="WP_079717812.1">
    <property type="nucleotide sequence ID" value="NZ_FUYS01000008.1"/>
</dbReference>